<accession>A0AAV9C060</accession>
<comment type="caution">
    <text evidence="2">The sequence shown here is derived from an EMBL/GenBank/DDBJ whole genome shotgun (WGS) entry which is preliminary data.</text>
</comment>
<gene>
    <name evidence="2" type="ORF">QJS10_CPB22g01503</name>
</gene>
<dbReference type="Gene3D" id="2.60.40.790">
    <property type="match status" value="1"/>
</dbReference>
<evidence type="ECO:0000313" key="2">
    <source>
        <dbReference type="EMBL" id="KAK1282255.1"/>
    </source>
</evidence>
<dbReference type="EMBL" id="JAUJYO010000022">
    <property type="protein sequence ID" value="KAK1282255.1"/>
    <property type="molecule type" value="Genomic_DNA"/>
</dbReference>
<dbReference type="GO" id="GO:0005634">
    <property type="term" value="C:nucleus"/>
    <property type="evidence" value="ECO:0007669"/>
    <property type="project" value="TreeGrafter"/>
</dbReference>
<name>A0AAV9C060_ACOCL</name>
<keyword evidence="3" id="KW-1185">Reference proteome</keyword>
<feature type="compositionally biased region" description="Low complexity" evidence="1">
    <location>
        <begin position="116"/>
        <end position="130"/>
    </location>
</feature>
<feature type="compositionally biased region" description="Polar residues" evidence="1">
    <location>
        <begin position="10"/>
        <end position="22"/>
    </location>
</feature>
<dbReference type="CDD" id="cd06464">
    <property type="entry name" value="ACD_sHsps-like"/>
    <property type="match status" value="1"/>
</dbReference>
<feature type="region of interest" description="Disordered" evidence="1">
    <location>
        <begin position="105"/>
        <end position="131"/>
    </location>
</feature>
<reference evidence="2" key="2">
    <citation type="submission" date="2023-06" db="EMBL/GenBank/DDBJ databases">
        <authorList>
            <person name="Ma L."/>
            <person name="Liu K.-W."/>
            <person name="Li Z."/>
            <person name="Hsiao Y.-Y."/>
            <person name="Qi Y."/>
            <person name="Fu T."/>
            <person name="Tang G."/>
            <person name="Zhang D."/>
            <person name="Sun W.-H."/>
            <person name="Liu D.-K."/>
            <person name="Li Y."/>
            <person name="Chen G.-Z."/>
            <person name="Liu X.-D."/>
            <person name="Liao X.-Y."/>
            <person name="Jiang Y.-T."/>
            <person name="Yu X."/>
            <person name="Hao Y."/>
            <person name="Huang J."/>
            <person name="Zhao X.-W."/>
            <person name="Ke S."/>
            <person name="Chen Y.-Y."/>
            <person name="Wu W.-L."/>
            <person name="Hsu J.-L."/>
            <person name="Lin Y.-F."/>
            <person name="Huang M.-D."/>
            <person name="Li C.-Y."/>
            <person name="Huang L."/>
            <person name="Wang Z.-W."/>
            <person name="Zhao X."/>
            <person name="Zhong W.-Y."/>
            <person name="Peng D.-H."/>
            <person name="Ahmad S."/>
            <person name="Lan S."/>
            <person name="Zhang J.-S."/>
            <person name="Tsai W.-C."/>
            <person name="Van De Peer Y."/>
            <person name="Liu Z.-J."/>
        </authorList>
    </citation>
    <scope>NUCLEOTIDE SEQUENCE</scope>
    <source>
        <strain evidence="2">CP</strain>
        <tissue evidence="2">Leaves</tissue>
    </source>
</reference>
<organism evidence="2 3">
    <name type="scientific">Acorus calamus</name>
    <name type="common">Sweet flag</name>
    <dbReference type="NCBI Taxonomy" id="4465"/>
    <lineage>
        <taxon>Eukaryota</taxon>
        <taxon>Viridiplantae</taxon>
        <taxon>Streptophyta</taxon>
        <taxon>Embryophyta</taxon>
        <taxon>Tracheophyta</taxon>
        <taxon>Spermatophyta</taxon>
        <taxon>Magnoliopsida</taxon>
        <taxon>Liliopsida</taxon>
        <taxon>Acoraceae</taxon>
        <taxon>Acorus</taxon>
    </lineage>
</organism>
<dbReference type="InterPro" id="IPR039321">
    <property type="entry name" value="IDM2/3-like"/>
</dbReference>
<evidence type="ECO:0000256" key="1">
    <source>
        <dbReference type="SAM" id="MobiDB-lite"/>
    </source>
</evidence>
<feature type="compositionally biased region" description="Polar residues" evidence="1">
    <location>
        <begin position="105"/>
        <end position="115"/>
    </location>
</feature>
<sequence length="371" mass="41421">MDGYIDQLEQTTQEIPIWSGTNSSSSSQQREPNSTNPLNMITWRTRFMETLQFHGVPPNAAPLNHAISHDQENALLQLPVPPTTRPMRPFTPTIAQWDAFLRNNSSRSSQDANTFNSTSTPPSHHNPTSPIWSSQHTMMARIAQMRALRTSGILFQNNAHCDLANHSSGSPRGGRVARPSPLRPNVANLVGQTKIEKNPTKLRSGLDGKARNKVNVPKFGSIDVCESEYAYYFKVVVPGVERGPDSFSWEIEKNGKVTIQGNIRLGIKRIRRKCPKGTLFVRGDRLFKPVSQGGFKPGPFNRSFRLPGPIDPGRSMGWFGEDGIFEAHVMKHVEGGAEGLSTALLLHMIWTYGYLFSFYKRRLLKGNVVNT</sequence>
<evidence type="ECO:0008006" key="4">
    <source>
        <dbReference type="Google" id="ProtNLM"/>
    </source>
</evidence>
<evidence type="ECO:0000313" key="3">
    <source>
        <dbReference type="Proteomes" id="UP001180020"/>
    </source>
</evidence>
<proteinExistence type="predicted"/>
<dbReference type="InterPro" id="IPR008978">
    <property type="entry name" value="HSP20-like_chaperone"/>
</dbReference>
<dbReference type="Proteomes" id="UP001180020">
    <property type="component" value="Unassembled WGS sequence"/>
</dbReference>
<reference evidence="2" key="1">
    <citation type="journal article" date="2023" name="Nat. Commun.">
        <title>Diploid and tetraploid genomes of Acorus and the evolution of monocots.</title>
        <authorList>
            <person name="Ma L."/>
            <person name="Liu K.W."/>
            <person name="Li Z."/>
            <person name="Hsiao Y.Y."/>
            <person name="Qi Y."/>
            <person name="Fu T."/>
            <person name="Tang G.D."/>
            <person name="Zhang D."/>
            <person name="Sun W.H."/>
            <person name="Liu D.K."/>
            <person name="Li Y."/>
            <person name="Chen G.Z."/>
            <person name="Liu X.D."/>
            <person name="Liao X.Y."/>
            <person name="Jiang Y.T."/>
            <person name="Yu X."/>
            <person name="Hao Y."/>
            <person name="Huang J."/>
            <person name="Zhao X.W."/>
            <person name="Ke S."/>
            <person name="Chen Y.Y."/>
            <person name="Wu W.L."/>
            <person name="Hsu J.L."/>
            <person name="Lin Y.F."/>
            <person name="Huang M.D."/>
            <person name="Li C.Y."/>
            <person name="Huang L."/>
            <person name="Wang Z.W."/>
            <person name="Zhao X."/>
            <person name="Zhong W.Y."/>
            <person name="Peng D.H."/>
            <person name="Ahmad S."/>
            <person name="Lan S."/>
            <person name="Zhang J.S."/>
            <person name="Tsai W.C."/>
            <person name="Van de Peer Y."/>
            <person name="Liu Z.J."/>
        </authorList>
    </citation>
    <scope>NUCLEOTIDE SEQUENCE</scope>
    <source>
        <strain evidence="2">CP</strain>
    </source>
</reference>
<protein>
    <recommendedName>
        <fullName evidence="4">SHSP domain-containing protein</fullName>
    </recommendedName>
</protein>
<dbReference type="AlphaFoldDB" id="A0AAV9C060"/>
<feature type="region of interest" description="Disordered" evidence="1">
    <location>
        <begin position="10"/>
        <end position="37"/>
    </location>
</feature>
<feature type="region of interest" description="Disordered" evidence="1">
    <location>
        <begin position="165"/>
        <end position="184"/>
    </location>
</feature>
<dbReference type="PANTHER" id="PTHR34661:SF1">
    <property type="entry name" value="INCREASED DNA METHYLATION 3"/>
    <property type="match status" value="1"/>
</dbReference>
<dbReference type="PANTHER" id="PTHR34661">
    <property type="entry name" value="INCREASED DNA METHYLATION 3"/>
    <property type="match status" value="1"/>
</dbReference>